<reference evidence="6 7" key="1">
    <citation type="journal article" date="2015" name="Nature">
        <title>rRNA introns, odd ribosomes, and small enigmatic genomes across a large radiation of phyla.</title>
        <authorList>
            <person name="Brown C.T."/>
            <person name="Hug L.A."/>
            <person name="Thomas B.C."/>
            <person name="Sharon I."/>
            <person name="Castelle C.J."/>
            <person name="Singh A."/>
            <person name="Wilkins M.J."/>
            <person name="Williams K.H."/>
            <person name="Banfield J.F."/>
        </authorList>
    </citation>
    <scope>NUCLEOTIDE SEQUENCE [LARGE SCALE GENOMIC DNA]</scope>
</reference>
<dbReference type="CDD" id="cd00446">
    <property type="entry name" value="GrpE"/>
    <property type="match status" value="1"/>
</dbReference>
<dbReference type="SUPFAM" id="SSF51064">
    <property type="entry name" value="Head domain of nucleotide exchange factor GrpE"/>
    <property type="match status" value="1"/>
</dbReference>
<dbReference type="Proteomes" id="UP000034320">
    <property type="component" value="Unassembled WGS sequence"/>
</dbReference>
<evidence type="ECO:0000313" key="7">
    <source>
        <dbReference type="Proteomes" id="UP000034320"/>
    </source>
</evidence>
<comment type="similarity">
    <text evidence="1 3 4">Belongs to the GrpE family.</text>
</comment>
<dbReference type="PANTHER" id="PTHR21237">
    <property type="entry name" value="GRPE PROTEIN"/>
    <property type="match status" value="1"/>
</dbReference>
<dbReference type="GO" id="GO:0005737">
    <property type="term" value="C:cytoplasm"/>
    <property type="evidence" value="ECO:0007669"/>
    <property type="project" value="UniProtKB-SubCell"/>
</dbReference>
<gene>
    <name evidence="3" type="primary">grpE</name>
    <name evidence="6" type="ORF">UV09_C0023G0014</name>
</gene>
<dbReference type="PRINTS" id="PR00773">
    <property type="entry name" value="GRPEPROTEIN"/>
</dbReference>
<dbReference type="SUPFAM" id="SSF58014">
    <property type="entry name" value="Coiled-coil domain of nucleotide exchange factor GrpE"/>
    <property type="match status" value="1"/>
</dbReference>
<dbReference type="InterPro" id="IPR009012">
    <property type="entry name" value="GrpE_head"/>
</dbReference>
<dbReference type="InterPro" id="IPR000740">
    <property type="entry name" value="GrpE"/>
</dbReference>
<evidence type="ECO:0000256" key="2">
    <source>
        <dbReference type="ARBA" id="ARBA00023186"/>
    </source>
</evidence>
<dbReference type="HAMAP" id="MF_01151">
    <property type="entry name" value="GrpE"/>
    <property type="match status" value="1"/>
</dbReference>
<dbReference type="GO" id="GO:0042803">
    <property type="term" value="F:protein homodimerization activity"/>
    <property type="evidence" value="ECO:0007669"/>
    <property type="project" value="InterPro"/>
</dbReference>
<feature type="region of interest" description="Disordered" evidence="5">
    <location>
        <begin position="156"/>
        <end position="179"/>
    </location>
</feature>
<name>A0A0G0ZBG0_9BACT</name>
<dbReference type="AlphaFoldDB" id="A0A0G0ZBG0"/>
<evidence type="ECO:0000256" key="3">
    <source>
        <dbReference type="HAMAP-Rule" id="MF_01151"/>
    </source>
</evidence>
<organism evidence="6 7">
    <name type="scientific">Candidatus Gottesmanbacteria bacterium GW2011_GWA2_42_18</name>
    <dbReference type="NCBI Taxonomy" id="1618442"/>
    <lineage>
        <taxon>Bacteria</taxon>
        <taxon>Candidatus Gottesmaniibacteriota</taxon>
    </lineage>
</organism>
<keyword evidence="3" id="KW-0963">Cytoplasm</keyword>
<comment type="caution">
    <text evidence="6">The sequence shown here is derived from an EMBL/GenBank/DDBJ whole genome shotgun (WGS) entry which is preliminary data.</text>
</comment>
<dbReference type="Pfam" id="PF01025">
    <property type="entry name" value="GrpE"/>
    <property type="match status" value="1"/>
</dbReference>
<dbReference type="GO" id="GO:0051082">
    <property type="term" value="F:unfolded protein binding"/>
    <property type="evidence" value="ECO:0007669"/>
    <property type="project" value="TreeGrafter"/>
</dbReference>
<keyword evidence="3" id="KW-0346">Stress response</keyword>
<protein>
    <recommendedName>
        <fullName evidence="3">Protein GrpE</fullName>
    </recommendedName>
    <alternativeName>
        <fullName evidence="3">HSP-70 cofactor</fullName>
    </alternativeName>
</protein>
<feature type="compositionally biased region" description="Basic and acidic residues" evidence="5">
    <location>
        <begin position="167"/>
        <end position="179"/>
    </location>
</feature>
<dbReference type="Gene3D" id="3.90.20.20">
    <property type="match status" value="1"/>
</dbReference>
<evidence type="ECO:0000256" key="1">
    <source>
        <dbReference type="ARBA" id="ARBA00009054"/>
    </source>
</evidence>
<dbReference type="GO" id="GO:0051087">
    <property type="term" value="F:protein-folding chaperone binding"/>
    <property type="evidence" value="ECO:0007669"/>
    <property type="project" value="InterPro"/>
</dbReference>
<dbReference type="GO" id="GO:0006457">
    <property type="term" value="P:protein folding"/>
    <property type="evidence" value="ECO:0007669"/>
    <property type="project" value="InterPro"/>
</dbReference>
<dbReference type="Gene3D" id="2.30.22.10">
    <property type="entry name" value="Head domain of nucleotide exchange factor GrpE"/>
    <property type="match status" value="1"/>
</dbReference>
<keyword evidence="2 3" id="KW-0143">Chaperone</keyword>
<accession>A0A0G0ZBG0</accession>
<evidence type="ECO:0000256" key="5">
    <source>
        <dbReference type="SAM" id="MobiDB-lite"/>
    </source>
</evidence>
<evidence type="ECO:0000256" key="4">
    <source>
        <dbReference type="RuleBase" id="RU004478"/>
    </source>
</evidence>
<dbReference type="GO" id="GO:0000774">
    <property type="term" value="F:adenyl-nucleotide exchange factor activity"/>
    <property type="evidence" value="ECO:0007669"/>
    <property type="project" value="InterPro"/>
</dbReference>
<comment type="subcellular location">
    <subcellularLocation>
        <location evidence="3">Cytoplasm</location>
    </subcellularLocation>
</comment>
<evidence type="ECO:0000313" key="6">
    <source>
        <dbReference type="EMBL" id="KKS46060.1"/>
    </source>
</evidence>
<dbReference type="EMBL" id="LCDD01000023">
    <property type="protein sequence ID" value="KKS46060.1"/>
    <property type="molecule type" value="Genomic_DNA"/>
</dbReference>
<dbReference type="InterPro" id="IPR013805">
    <property type="entry name" value="GrpE_CC"/>
</dbReference>
<dbReference type="PANTHER" id="PTHR21237:SF23">
    <property type="entry name" value="GRPE PROTEIN HOMOLOG, MITOCHONDRIAL"/>
    <property type="match status" value="1"/>
</dbReference>
<sequence length="179" mass="20242">MKKDDTKKDEQKKDVQKSGTLILKEEIETWKNKYLRALADYQNLERRISENRLEERSLAAGQFILKFLPVLDDLSKAEKDLKNEGLKLILKKAEDTLKSEGVEKIEVEGKFFDPQSMECVDVASGETENKVVSEVRTGYRQSNRILRAAQVIVGKNGNQPASAESSGEAKEEVKKVNPD</sequence>
<comment type="subunit">
    <text evidence="3">Homodimer.</text>
</comment>
<proteinExistence type="inferred from homology"/>
<comment type="function">
    <text evidence="3">Participates actively in the response to hyperosmotic and heat shock by preventing the aggregation of stress-denatured proteins, in association with DnaK and GrpE. It is the nucleotide exchange factor for DnaK and may function as a thermosensor. Unfolded proteins bind initially to DnaJ; upon interaction with the DnaJ-bound protein, DnaK hydrolyzes its bound ATP, resulting in the formation of a stable complex. GrpE releases ADP from DnaK; ATP binding to DnaK triggers the release of the substrate protein, thus completing the reaction cycle. Several rounds of ATP-dependent interactions between DnaJ, DnaK and GrpE are required for fully efficient folding.</text>
</comment>